<dbReference type="PROSITE" id="PS51257">
    <property type="entry name" value="PROKAR_LIPOPROTEIN"/>
    <property type="match status" value="1"/>
</dbReference>
<dbReference type="Proteomes" id="UP000579281">
    <property type="component" value="Unassembled WGS sequence"/>
</dbReference>
<evidence type="ECO:0000259" key="3">
    <source>
        <dbReference type="Pfam" id="PF25302"/>
    </source>
</evidence>
<evidence type="ECO:0000313" key="4">
    <source>
        <dbReference type="EMBL" id="MBB6217151.1"/>
    </source>
</evidence>
<evidence type="ECO:0000256" key="1">
    <source>
        <dbReference type="SAM" id="MobiDB-lite"/>
    </source>
</evidence>
<accession>A0A841KUN0</accession>
<dbReference type="SUPFAM" id="SSF49785">
    <property type="entry name" value="Galactose-binding domain-like"/>
    <property type="match status" value="1"/>
</dbReference>
<dbReference type="InterPro" id="IPR015943">
    <property type="entry name" value="WD40/YVTN_repeat-like_dom_sf"/>
</dbReference>
<protein>
    <recommendedName>
        <fullName evidence="3">NAD glycohydrolase translocation F5/8 type C domain-containing protein</fullName>
    </recommendedName>
</protein>
<dbReference type="RefSeq" id="WP_184311660.1">
    <property type="nucleotide sequence ID" value="NZ_JACHEN010000020.1"/>
</dbReference>
<comment type="caution">
    <text evidence="4">The sequence shown here is derived from an EMBL/GenBank/DDBJ whole genome shotgun (WGS) entry which is preliminary data.</text>
</comment>
<gene>
    <name evidence="4" type="ORF">HNQ80_003257</name>
</gene>
<feature type="chain" id="PRO_5039204900" description="NAD glycohydrolase translocation F5/8 type C domain-containing protein" evidence="2">
    <location>
        <begin position="20"/>
        <end position="382"/>
    </location>
</feature>
<reference evidence="4 5" key="1">
    <citation type="submission" date="2020-08" db="EMBL/GenBank/DDBJ databases">
        <title>Genomic Encyclopedia of Type Strains, Phase IV (KMG-IV): sequencing the most valuable type-strain genomes for metagenomic binning, comparative biology and taxonomic classification.</title>
        <authorList>
            <person name="Goeker M."/>
        </authorList>
    </citation>
    <scope>NUCLEOTIDE SEQUENCE [LARGE SCALE GENOMIC DNA]</scope>
    <source>
        <strain evidence="4 5">DSM 103526</strain>
    </source>
</reference>
<feature type="region of interest" description="Disordered" evidence="1">
    <location>
        <begin position="27"/>
        <end position="64"/>
    </location>
</feature>
<feature type="signal peptide" evidence="2">
    <location>
        <begin position="1"/>
        <end position="19"/>
    </location>
</feature>
<keyword evidence="5" id="KW-1185">Reference proteome</keyword>
<dbReference type="Gene3D" id="2.60.120.260">
    <property type="entry name" value="Galactose-binding domain-like"/>
    <property type="match status" value="1"/>
</dbReference>
<dbReference type="SUPFAM" id="SSF50998">
    <property type="entry name" value="Quinoprotein alcohol dehydrogenase-like"/>
    <property type="match status" value="1"/>
</dbReference>
<dbReference type="InterPro" id="IPR011047">
    <property type="entry name" value="Quinoprotein_ADH-like_sf"/>
</dbReference>
<evidence type="ECO:0000313" key="5">
    <source>
        <dbReference type="Proteomes" id="UP000579281"/>
    </source>
</evidence>
<dbReference type="Gene3D" id="2.130.10.10">
    <property type="entry name" value="YVTN repeat-like/Quinoprotein amine dehydrogenase"/>
    <property type="match status" value="1"/>
</dbReference>
<keyword evidence="2" id="KW-0732">Signal</keyword>
<dbReference type="NCBIfam" id="NF047619">
    <property type="entry name" value="NADase_discoid"/>
    <property type="match status" value="1"/>
</dbReference>
<feature type="domain" description="NAD glycohydrolase translocation F5/8 type C" evidence="3">
    <location>
        <begin position="241"/>
        <end position="380"/>
    </location>
</feature>
<evidence type="ECO:0000256" key="2">
    <source>
        <dbReference type="SAM" id="SignalP"/>
    </source>
</evidence>
<dbReference type="InterPro" id="IPR008979">
    <property type="entry name" value="Galactose-bd-like_sf"/>
</dbReference>
<dbReference type="AlphaFoldDB" id="A0A841KUN0"/>
<feature type="compositionally biased region" description="Polar residues" evidence="1">
    <location>
        <begin position="27"/>
        <end position="40"/>
    </location>
</feature>
<dbReference type="EMBL" id="JACHEN010000020">
    <property type="protein sequence ID" value="MBB6217151.1"/>
    <property type="molecule type" value="Genomic_DNA"/>
</dbReference>
<organism evidence="4 5">
    <name type="scientific">Anaerosolibacter carboniphilus</name>
    <dbReference type="NCBI Taxonomy" id="1417629"/>
    <lineage>
        <taxon>Bacteria</taxon>
        <taxon>Bacillati</taxon>
        <taxon>Bacillota</taxon>
        <taxon>Clostridia</taxon>
        <taxon>Peptostreptococcales</taxon>
        <taxon>Thermotaleaceae</taxon>
        <taxon>Anaerosolibacter</taxon>
    </lineage>
</organism>
<name>A0A841KUN0_9FIRM</name>
<feature type="compositionally biased region" description="Basic and acidic residues" evidence="1">
    <location>
        <begin position="41"/>
        <end position="57"/>
    </location>
</feature>
<dbReference type="Pfam" id="PF25302">
    <property type="entry name" value="NADase_transloc"/>
    <property type="match status" value="1"/>
</dbReference>
<sequence>MKKRKLIVILMLCCMIVLAACTNSASSSEKNLSTDDNQSTVKEESGAKLEDDRKESNNSEADSLSKNVTTKNEVYIYTEKKYGKDNSALDFHIFAQDKAGNKLWEKVWKDIQETELEVASEYTIANDMVYIEVSANLYALELQTGREKWGNVLVGSTPAPVVDEDGVIYCAGYYGPFITAVYPDGGIKWQVDDLDQYYWPYEIMLKDNKVYVTFGDPDDNIDTCVFKKQSGDFIDAIASNFKTTGWESITASSILDPNKPNYIPKNIADQNTATAWVEGKEDDGVGEWIKFESPSVQEIYKVDIYNGYQKSYELFQANSRLKAVKIEFSDGTSLIKTFKDDLGKTSIMLGKPVRTTSIKFTILDIYKGKKYSDTCISEISTY</sequence>
<dbReference type="InterPro" id="IPR057561">
    <property type="entry name" value="NADase_transloc"/>
</dbReference>
<proteinExistence type="predicted"/>